<gene>
    <name evidence="2" type="ORF">Fcan01_25915</name>
</gene>
<reference evidence="2 3" key="1">
    <citation type="submission" date="2015-12" db="EMBL/GenBank/DDBJ databases">
        <title>The genome of Folsomia candida.</title>
        <authorList>
            <person name="Faddeeva A."/>
            <person name="Derks M.F."/>
            <person name="Anvar Y."/>
            <person name="Smit S."/>
            <person name="Van Straalen N."/>
            <person name="Roelofs D."/>
        </authorList>
    </citation>
    <scope>NUCLEOTIDE SEQUENCE [LARGE SCALE GENOMIC DNA]</scope>
    <source>
        <strain evidence="2 3">VU population</strain>
        <tissue evidence="2">Whole body</tissue>
    </source>
</reference>
<sequence length="390" mass="45106">MATHGMWKLIDLFLNLYDNKLCLIPYKISIPNRQLLLKPKLSKTRRYFLKFCTLFVLCHTLISLIILCLPIFIKPERSDSTQASETVQVVRVYVLLIATLFPPTFLAMSYVISFTPVVAEVIVSSIAQFQKEARELISTHQAYNYYVAELAMKLMLWVSFSISFPVPFVVTYLKIDPLYALFEGDREERYFILQILVRIVVIFIIFLDVTKAINAFFIVGLMVTCSMNDILQDLTKSSVNANSETRLQEVNLYKKMFIWNKYTNQNFCTFSVPPLIFFGFSVVTLSYYGTIRMAGEMNFLLYLCLPTIAFFSSCFVIMLIPHAARVVENAENFIFSRTNWGNLSKFERKTWKSVRSLGIQVGPFGYVIKDLKMLALRYISENTINLLMTF</sequence>
<organism evidence="2 3">
    <name type="scientific">Folsomia candida</name>
    <name type="common">Springtail</name>
    <dbReference type="NCBI Taxonomy" id="158441"/>
    <lineage>
        <taxon>Eukaryota</taxon>
        <taxon>Metazoa</taxon>
        <taxon>Ecdysozoa</taxon>
        <taxon>Arthropoda</taxon>
        <taxon>Hexapoda</taxon>
        <taxon>Collembola</taxon>
        <taxon>Entomobryomorpha</taxon>
        <taxon>Isotomoidea</taxon>
        <taxon>Isotomidae</taxon>
        <taxon>Proisotominae</taxon>
        <taxon>Folsomia</taxon>
    </lineage>
</organism>
<dbReference type="Proteomes" id="UP000198287">
    <property type="component" value="Unassembled WGS sequence"/>
</dbReference>
<proteinExistence type="predicted"/>
<feature type="transmembrane region" description="Helical" evidence="1">
    <location>
        <begin position="47"/>
        <end position="73"/>
    </location>
</feature>
<keyword evidence="1" id="KW-0812">Transmembrane</keyword>
<feature type="transmembrane region" description="Helical" evidence="1">
    <location>
        <begin position="190"/>
        <end position="207"/>
    </location>
</feature>
<dbReference type="EMBL" id="LNIX01000039">
    <property type="protein sequence ID" value="OXA39331.1"/>
    <property type="molecule type" value="Genomic_DNA"/>
</dbReference>
<evidence type="ECO:0000313" key="3">
    <source>
        <dbReference type="Proteomes" id="UP000198287"/>
    </source>
</evidence>
<comment type="caution">
    <text evidence="2">The sequence shown here is derived from an EMBL/GenBank/DDBJ whole genome shotgun (WGS) entry which is preliminary data.</text>
</comment>
<feature type="transmembrane region" description="Helical" evidence="1">
    <location>
        <begin position="93"/>
        <end position="123"/>
    </location>
</feature>
<keyword evidence="1" id="KW-0472">Membrane</keyword>
<keyword evidence="1" id="KW-1133">Transmembrane helix</keyword>
<feature type="transmembrane region" description="Helical" evidence="1">
    <location>
        <begin position="143"/>
        <end position="170"/>
    </location>
</feature>
<accession>A0A226D3U4</accession>
<feature type="transmembrane region" description="Helical" evidence="1">
    <location>
        <begin position="270"/>
        <end position="288"/>
    </location>
</feature>
<evidence type="ECO:0000313" key="2">
    <source>
        <dbReference type="EMBL" id="OXA39331.1"/>
    </source>
</evidence>
<evidence type="ECO:0008006" key="4">
    <source>
        <dbReference type="Google" id="ProtNLM"/>
    </source>
</evidence>
<keyword evidence="3" id="KW-1185">Reference proteome</keyword>
<dbReference type="AlphaFoldDB" id="A0A226D3U4"/>
<name>A0A226D3U4_FOLCA</name>
<feature type="transmembrane region" description="Helical" evidence="1">
    <location>
        <begin position="212"/>
        <end position="231"/>
    </location>
</feature>
<evidence type="ECO:0000256" key="1">
    <source>
        <dbReference type="SAM" id="Phobius"/>
    </source>
</evidence>
<protein>
    <recommendedName>
        <fullName evidence="4">Odorant receptor</fullName>
    </recommendedName>
</protein>
<feature type="transmembrane region" description="Helical" evidence="1">
    <location>
        <begin position="300"/>
        <end position="320"/>
    </location>
</feature>